<dbReference type="Proteomes" id="UP000223976">
    <property type="component" value="Segment"/>
</dbReference>
<accession>A0A142IIC7</accession>
<protein>
    <submittedName>
        <fullName evidence="1">Uncharacterized protein</fullName>
    </submittedName>
</protein>
<dbReference type="EMBL" id="KU726251">
    <property type="protein sequence ID" value="AMR59715.1"/>
    <property type="molecule type" value="Genomic_DNA"/>
</dbReference>
<sequence>MKAIHTFRMTGQTVLDIDAYEAANFTKPTKLWDRLVKVLPQSGEVQLDFVMASTLDKTVAVIYTADGVQSKKDLAIEDKGGLGYHLFLHCVTTAPISAALAGQYGFANAYFLAQKLAVNVIPGDVTTYPEYVQRILPEHFAADDYDFNVFRFALIGESRDPEYTVGLRACLRHSVISSDEGMSNNVNEVFPMMQVGPYITFNSYIPFPAQILPPQNDNSVLPIADKYSLRASEAVEVINDRRFTLSVTSGISEPEVAVSQSLDLM</sequence>
<gene>
    <name evidence="1" type="ORF">SEGD1_066</name>
</gene>
<proteinExistence type="predicted"/>
<name>A0A142IIC7_9CAUD</name>
<organism evidence="1 2">
    <name type="scientific">Enterobacteria phage SEGD1</name>
    <dbReference type="NCBI Taxonomy" id="1805456"/>
    <lineage>
        <taxon>Viruses</taxon>
        <taxon>Duplodnaviria</taxon>
        <taxon>Heunggongvirae</taxon>
        <taxon>Uroviricota</taxon>
        <taxon>Caudoviricetes</taxon>
        <taxon>Chimalliviridae</taxon>
        <taxon>Seoulvirus</taxon>
        <taxon>Seoulvirus SPN3US</taxon>
    </lineage>
</organism>
<evidence type="ECO:0000313" key="1">
    <source>
        <dbReference type="EMBL" id="AMR59715.1"/>
    </source>
</evidence>
<evidence type="ECO:0000313" key="2">
    <source>
        <dbReference type="Proteomes" id="UP000223976"/>
    </source>
</evidence>
<reference evidence="1 2" key="1">
    <citation type="submission" date="2016-02" db="EMBL/GenBank/DDBJ databases">
        <title>Complete genome sequence of a polyvalent bacteriophage, SEGD1, simultaneously inhibiting both Salmonella enterica and Escherichia coli O157:H7.</title>
        <authorList>
            <person name="Fan J."/>
            <person name="Ma J."/>
        </authorList>
    </citation>
    <scope>NUCLEOTIDE SEQUENCE [LARGE SCALE GENOMIC DNA]</scope>
</reference>